<proteinExistence type="predicted"/>
<dbReference type="EMBL" id="KI298183">
    <property type="protein sequence ID" value="ERZ99176.1"/>
    <property type="molecule type" value="Genomic_DNA"/>
</dbReference>
<dbReference type="VEuPathDB" id="FungiDB:RhiirFUN_010723"/>
<protein>
    <recommendedName>
        <fullName evidence="2">Protein kinase domain-containing protein</fullName>
    </recommendedName>
</protein>
<name>U9SVN9_RHIID</name>
<sequence>MSSTSQIHWGQCDKCGEHYGDDLNAESEWCKPCQAKYLKENFANWTSGNENIDGLIQEMRSKIDGPSDIVFEWIPYNQFDNIREDVKGNSSKVYSAIWKDGPLSYSYLKRKLTRVSGKKVALKCVFNLQYNIDEIINEVKIILFNLI</sequence>
<gene>
    <name evidence="1" type="ORF">GLOINDRAFT_9782</name>
</gene>
<dbReference type="AlphaFoldDB" id="U9SVN9"/>
<accession>U9SVN9</accession>
<organism evidence="1">
    <name type="scientific">Rhizophagus irregularis (strain DAOM 181602 / DAOM 197198 / MUCL 43194)</name>
    <name type="common">Arbuscular mycorrhizal fungus</name>
    <name type="synonym">Glomus intraradices</name>
    <dbReference type="NCBI Taxonomy" id="747089"/>
    <lineage>
        <taxon>Eukaryota</taxon>
        <taxon>Fungi</taxon>
        <taxon>Fungi incertae sedis</taxon>
        <taxon>Mucoromycota</taxon>
        <taxon>Glomeromycotina</taxon>
        <taxon>Glomeromycetes</taxon>
        <taxon>Glomerales</taxon>
        <taxon>Glomeraceae</taxon>
        <taxon>Rhizophagus</taxon>
    </lineage>
</organism>
<evidence type="ECO:0008006" key="2">
    <source>
        <dbReference type="Google" id="ProtNLM"/>
    </source>
</evidence>
<evidence type="ECO:0000313" key="1">
    <source>
        <dbReference type="EMBL" id="ERZ99176.1"/>
    </source>
</evidence>
<reference evidence="1" key="1">
    <citation type="submission" date="2013-07" db="EMBL/GenBank/DDBJ databases">
        <title>The genome of an arbuscular mycorrhizal fungus provides insights into the evolution of the oldest plant symbiosis.</title>
        <authorList>
            <consortium name="DOE Joint Genome Institute"/>
            <person name="Tisserant E."/>
            <person name="Malbreil M."/>
            <person name="Kuo A."/>
            <person name="Kohler A."/>
            <person name="Symeonidi A."/>
            <person name="Balestrini R."/>
            <person name="Charron P."/>
            <person name="Duensing N."/>
            <person name="Frei-dit-Frey N."/>
            <person name="Gianinazzi-Pearson V."/>
            <person name="Gilbert B."/>
            <person name="Handa Y."/>
            <person name="Hijri M."/>
            <person name="Kaul R."/>
            <person name="Kawaguchi M."/>
            <person name="Krajinski F."/>
            <person name="Lammers P."/>
            <person name="Lapierre D."/>
            <person name="Masclaux F.G."/>
            <person name="Murat C."/>
            <person name="Morin E."/>
            <person name="Ndikumana S."/>
            <person name="Pagni M."/>
            <person name="Petitpierre D."/>
            <person name="Requena N."/>
            <person name="Rosikiewicz P."/>
            <person name="Riley R."/>
            <person name="Saito K."/>
            <person name="San Clemente H."/>
            <person name="Shapiro H."/>
            <person name="van Tuinen D."/>
            <person name="Becard G."/>
            <person name="Bonfante P."/>
            <person name="Paszkowski U."/>
            <person name="Shachar-Hill Y."/>
            <person name="Young J.P."/>
            <person name="Sanders I.R."/>
            <person name="Henrissat B."/>
            <person name="Rensing S.A."/>
            <person name="Grigoriev I.V."/>
            <person name="Corradi N."/>
            <person name="Roux C."/>
            <person name="Martin F."/>
        </authorList>
    </citation>
    <scope>NUCLEOTIDE SEQUENCE</scope>
    <source>
        <strain evidence="1">DAOM 197198</strain>
    </source>
</reference>
<dbReference type="HOGENOM" id="CLU_000288_7_17_1"/>